<accession>A0ABQ5W0K2</accession>
<proteinExistence type="predicted"/>
<keyword evidence="1" id="KW-0472">Membrane</keyword>
<protein>
    <submittedName>
        <fullName evidence="3">Pilus biosynthesis protein TadE</fullName>
    </submittedName>
</protein>
<gene>
    <name evidence="3" type="ORF">GCM10010862_05240</name>
</gene>
<sequence length="196" mass="21584">MRALRNLGRRFATDNSAVAAVEFALVLPVMLLLYLGTMEASALISMDRRVQTVAGTIGDLVAREDKTIPAARLKDYFRAAENIIAPFPTDKLVQTVSFISIDADGETLIEWSRRFTGAGAGEERDHTAGHTAGESYDLPEEITSLAENGYVVVSEASYSYTPLLGLVFESDFPLYRENFYLPRFGEKICYDAAPPC</sequence>
<feature type="domain" description="TadE-like" evidence="2">
    <location>
        <begin position="18"/>
        <end position="54"/>
    </location>
</feature>
<dbReference type="EMBL" id="BSNS01000002">
    <property type="protein sequence ID" value="GLQ53266.1"/>
    <property type="molecule type" value="Genomic_DNA"/>
</dbReference>
<evidence type="ECO:0000256" key="1">
    <source>
        <dbReference type="SAM" id="Phobius"/>
    </source>
</evidence>
<dbReference type="Proteomes" id="UP001156691">
    <property type="component" value="Unassembled WGS sequence"/>
</dbReference>
<keyword evidence="1" id="KW-1133">Transmembrane helix</keyword>
<feature type="transmembrane region" description="Helical" evidence="1">
    <location>
        <begin position="16"/>
        <end position="36"/>
    </location>
</feature>
<keyword evidence="1" id="KW-0812">Transmembrane</keyword>
<name>A0ABQ5W0K2_9HYPH</name>
<organism evidence="3 4">
    <name type="scientific">Devosia nitrariae</name>
    <dbReference type="NCBI Taxonomy" id="2071872"/>
    <lineage>
        <taxon>Bacteria</taxon>
        <taxon>Pseudomonadati</taxon>
        <taxon>Pseudomonadota</taxon>
        <taxon>Alphaproteobacteria</taxon>
        <taxon>Hyphomicrobiales</taxon>
        <taxon>Devosiaceae</taxon>
        <taxon>Devosia</taxon>
    </lineage>
</organism>
<reference evidence="4" key="1">
    <citation type="journal article" date="2019" name="Int. J. Syst. Evol. Microbiol.">
        <title>The Global Catalogue of Microorganisms (GCM) 10K type strain sequencing project: providing services to taxonomists for standard genome sequencing and annotation.</title>
        <authorList>
            <consortium name="The Broad Institute Genomics Platform"/>
            <consortium name="The Broad Institute Genome Sequencing Center for Infectious Disease"/>
            <person name="Wu L."/>
            <person name="Ma J."/>
        </authorList>
    </citation>
    <scope>NUCLEOTIDE SEQUENCE [LARGE SCALE GENOMIC DNA]</scope>
    <source>
        <strain evidence="4">NBRC 112416</strain>
    </source>
</reference>
<evidence type="ECO:0000313" key="3">
    <source>
        <dbReference type="EMBL" id="GLQ53266.1"/>
    </source>
</evidence>
<evidence type="ECO:0000259" key="2">
    <source>
        <dbReference type="Pfam" id="PF07811"/>
    </source>
</evidence>
<comment type="caution">
    <text evidence="3">The sequence shown here is derived from an EMBL/GenBank/DDBJ whole genome shotgun (WGS) entry which is preliminary data.</text>
</comment>
<keyword evidence="4" id="KW-1185">Reference proteome</keyword>
<dbReference type="RefSeq" id="WP_284338712.1">
    <property type="nucleotide sequence ID" value="NZ_BSNS01000002.1"/>
</dbReference>
<dbReference type="InterPro" id="IPR012495">
    <property type="entry name" value="TadE-like_dom"/>
</dbReference>
<dbReference type="Pfam" id="PF07811">
    <property type="entry name" value="TadE"/>
    <property type="match status" value="1"/>
</dbReference>
<evidence type="ECO:0000313" key="4">
    <source>
        <dbReference type="Proteomes" id="UP001156691"/>
    </source>
</evidence>